<dbReference type="Pfam" id="PF09723">
    <property type="entry name" value="Zn_ribbon_8"/>
    <property type="match status" value="1"/>
</dbReference>
<name>A0A1I2ISQ4_9GAMM</name>
<evidence type="ECO:0000256" key="1">
    <source>
        <dbReference type="SAM" id="MobiDB-lite"/>
    </source>
</evidence>
<dbReference type="AlphaFoldDB" id="A0A1I2ISQ4"/>
<dbReference type="STRING" id="1076937.SAMN04488120_104229"/>
<keyword evidence="4" id="KW-1185">Reference proteome</keyword>
<dbReference type="NCBIfam" id="TIGR02605">
    <property type="entry name" value="CxxC_CxxC_SSSS"/>
    <property type="match status" value="1"/>
</dbReference>
<dbReference type="PANTHER" id="PTHR34404:SF2">
    <property type="entry name" value="CONSERVED SERINE RICH PROTEIN"/>
    <property type="match status" value="1"/>
</dbReference>
<organism evidence="3 4">
    <name type="scientific">Fontimonas thermophila</name>
    <dbReference type="NCBI Taxonomy" id="1076937"/>
    <lineage>
        <taxon>Bacteria</taxon>
        <taxon>Pseudomonadati</taxon>
        <taxon>Pseudomonadota</taxon>
        <taxon>Gammaproteobacteria</taxon>
        <taxon>Nevskiales</taxon>
        <taxon>Nevskiaceae</taxon>
        <taxon>Fontimonas</taxon>
    </lineage>
</organism>
<dbReference type="RefSeq" id="WP_091532874.1">
    <property type="nucleotide sequence ID" value="NZ_FOOC01000004.1"/>
</dbReference>
<dbReference type="EMBL" id="FOOC01000004">
    <property type="protein sequence ID" value="SFF45294.1"/>
    <property type="molecule type" value="Genomic_DNA"/>
</dbReference>
<accession>A0A1I2ISQ4</accession>
<dbReference type="OrthoDB" id="9813321at2"/>
<gene>
    <name evidence="3" type="ORF">SAMN04488120_104229</name>
</gene>
<dbReference type="PANTHER" id="PTHR34404">
    <property type="entry name" value="REGULATORY PROTEIN, FMDB FAMILY"/>
    <property type="match status" value="1"/>
</dbReference>
<dbReference type="InterPro" id="IPR013429">
    <property type="entry name" value="Regulatory_FmdB_Zinc_ribbon"/>
</dbReference>
<protein>
    <submittedName>
        <fullName evidence="3">Putative regulatory protein, FmdB family</fullName>
    </submittedName>
</protein>
<reference evidence="3 4" key="1">
    <citation type="submission" date="2016-10" db="EMBL/GenBank/DDBJ databases">
        <authorList>
            <person name="de Groot N.N."/>
        </authorList>
    </citation>
    <scope>NUCLEOTIDE SEQUENCE [LARGE SCALE GENOMIC DNA]</scope>
    <source>
        <strain evidence="3 4">DSM 23609</strain>
    </source>
</reference>
<evidence type="ECO:0000313" key="4">
    <source>
        <dbReference type="Proteomes" id="UP000199771"/>
    </source>
</evidence>
<evidence type="ECO:0000259" key="2">
    <source>
        <dbReference type="SMART" id="SM00834"/>
    </source>
</evidence>
<sequence length="94" mass="9567">MPIYEYVCAACGAETELMHKVSESPGDCPVCAKPALTKLISAAGFRLAGGGWYETDFKSGNKRNLAGDSGGESSSCTPTGCDKPGCAAKAEATA</sequence>
<proteinExistence type="predicted"/>
<evidence type="ECO:0000313" key="3">
    <source>
        <dbReference type="EMBL" id="SFF45294.1"/>
    </source>
</evidence>
<dbReference type="Proteomes" id="UP000199771">
    <property type="component" value="Unassembled WGS sequence"/>
</dbReference>
<feature type="domain" description="Putative regulatory protein FmdB zinc ribbon" evidence="2">
    <location>
        <begin position="1"/>
        <end position="41"/>
    </location>
</feature>
<feature type="region of interest" description="Disordered" evidence="1">
    <location>
        <begin position="63"/>
        <end position="84"/>
    </location>
</feature>
<dbReference type="SMART" id="SM00834">
    <property type="entry name" value="CxxC_CXXC_SSSS"/>
    <property type="match status" value="1"/>
</dbReference>